<feature type="domain" description="Major facilitator superfamily (MFS) profile" evidence="6">
    <location>
        <begin position="24"/>
        <end position="528"/>
    </location>
</feature>
<protein>
    <submittedName>
        <fullName evidence="7">Organic cation transporter protein</fullName>
    </submittedName>
</protein>
<keyword evidence="8" id="KW-1185">Reference proteome</keyword>
<reference evidence="7" key="1">
    <citation type="submission" date="2021-07" db="EMBL/GenBank/DDBJ databases">
        <authorList>
            <person name="Catto M.A."/>
            <person name="Jacobson A."/>
            <person name="Kennedy G."/>
            <person name="Labadie P."/>
            <person name="Hunt B.G."/>
            <person name="Srinivasan R."/>
        </authorList>
    </citation>
    <scope>NUCLEOTIDE SEQUENCE</scope>
    <source>
        <strain evidence="7">PL_HMW_Pooled</strain>
        <tissue evidence="7">Head</tissue>
    </source>
</reference>
<dbReference type="InterPro" id="IPR020846">
    <property type="entry name" value="MFS_dom"/>
</dbReference>
<feature type="transmembrane region" description="Helical" evidence="5">
    <location>
        <begin position="218"/>
        <end position="239"/>
    </location>
</feature>
<evidence type="ECO:0000256" key="3">
    <source>
        <dbReference type="ARBA" id="ARBA00022989"/>
    </source>
</evidence>
<feature type="transmembrane region" description="Helical" evidence="5">
    <location>
        <begin position="25"/>
        <end position="48"/>
    </location>
</feature>
<dbReference type="GO" id="GO:0016020">
    <property type="term" value="C:membrane"/>
    <property type="evidence" value="ECO:0007669"/>
    <property type="project" value="UniProtKB-SubCell"/>
</dbReference>
<feature type="transmembrane region" description="Helical" evidence="5">
    <location>
        <begin position="462"/>
        <end position="482"/>
    </location>
</feature>
<comment type="caution">
    <text evidence="7">The sequence shown here is derived from an EMBL/GenBank/DDBJ whole genome shotgun (WGS) entry which is preliminary data.</text>
</comment>
<dbReference type="GO" id="GO:0022857">
    <property type="term" value="F:transmembrane transporter activity"/>
    <property type="evidence" value="ECO:0007669"/>
    <property type="project" value="InterPro"/>
</dbReference>
<keyword evidence="2 5" id="KW-0812">Transmembrane</keyword>
<feature type="transmembrane region" description="Helical" evidence="5">
    <location>
        <begin position="160"/>
        <end position="179"/>
    </location>
</feature>
<dbReference type="Pfam" id="PF00083">
    <property type="entry name" value="Sugar_tr"/>
    <property type="match status" value="1"/>
</dbReference>
<feature type="transmembrane region" description="Helical" evidence="5">
    <location>
        <begin position="362"/>
        <end position="383"/>
    </location>
</feature>
<gene>
    <name evidence="7" type="ORF">KUF71_014108</name>
</gene>
<comment type="subcellular location">
    <subcellularLocation>
        <location evidence="1">Membrane</location>
        <topology evidence="1">Multi-pass membrane protein</topology>
    </subcellularLocation>
</comment>
<dbReference type="SUPFAM" id="SSF103473">
    <property type="entry name" value="MFS general substrate transporter"/>
    <property type="match status" value="1"/>
</dbReference>
<keyword evidence="4 5" id="KW-0472">Membrane</keyword>
<dbReference type="AlphaFoldDB" id="A0AAE1HR57"/>
<feature type="transmembrane region" description="Helical" evidence="5">
    <location>
        <begin position="390"/>
        <end position="409"/>
    </location>
</feature>
<evidence type="ECO:0000259" key="6">
    <source>
        <dbReference type="PROSITE" id="PS50850"/>
    </source>
</evidence>
<evidence type="ECO:0000256" key="2">
    <source>
        <dbReference type="ARBA" id="ARBA00022692"/>
    </source>
</evidence>
<evidence type="ECO:0000313" key="8">
    <source>
        <dbReference type="Proteomes" id="UP001219518"/>
    </source>
</evidence>
<feature type="transmembrane region" description="Helical" evidence="5">
    <location>
        <begin position="128"/>
        <end position="148"/>
    </location>
</feature>
<dbReference type="PROSITE" id="PS50850">
    <property type="entry name" value="MFS"/>
    <property type="match status" value="1"/>
</dbReference>
<evidence type="ECO:0000313" key="7">
    <source>
        <dbReference type="EMBL" id="KAK3925859.1"/>
    </source>
</evidence>
<name>A0AAE1HR57_9NEOP</name>
<dbReference type="EMBL" id="JAHWGI010001240">
    <property type="protein sequence ID" value="KAK3925859.1"/>
    <property type="molecule type" value="Genomic_DNA"/>
</dbReference>
<accession>A0AAE1HR57</accession>
<evidence type="ECO:0000256" key="1">
    <source>
        <dbReference type="ARBA" id="ARBA00004141"/>
    </source>
</evidence>
<proteinExistence type="predicted"/>
<sequence>MAVDQDLEQLMGHLGEFGKYQMRQFLLHILAALTAGLHMLTFVTVAAVPEHRCLIPDVDNATATLASSWHTEDVRRWVPVREDGSWDGCHLLDPDTNASAACDQWVYDTTYYTSSRTIEWNMVCSRRWMAAVAQAAYMFGVFAGAVTLGSLADKYGRKTIFYICAVLQLILGVAVAFVPEFWTLLVVRFFYGVFGSAGAYITGFVLTMELVGPSKRTACGITFQGFFAGGVMLVAFWGFFIRERVLLQVVYGLHGLLLVGHWWLIDESPRWLWSQGRVTEAVTIVEKAVRVNGGEAIDTAHYVSKGKSQERQREDVAYGISDLFRTPNMRAKMLNCCLNWFANSLCYYGLSLNTGKLSGDPFLILFLVGLVEIPSYVVTILLMDRTGRRSLISAMMILGGIATLAAAFIPQTTPAGNASATSVVMLGKFMIAGSFAIIYNYTAELFPTPVRNTALGDSLDKTLPTVIFATIAVTSGLLSLLLPETLNQPMPQSMEDGETFGQGDTACASCLGRKPNGQKYEIPLTTVD</sequence>
<dbReference type="Proteomes" id="UP001219518">
    <property type="component" value="Unassembled WGS sequence"/>
</dbReference>
<feature type="transmembrane region" description="Helical" evidence="5">
    <location>
        <begin position="421"/>
        <end position="441"/>
    </location>
</feature>
<dbReference type="Gene3D" id="1.20.1250.20">
    <property type="entry name" value="MFS general substrate transporter like domains"/>
    <property type="match status" value="1"/>
</dbReference>
<evidence type="ECO:0000256" key="5">
    <source>
        <dbReference type="SAM" id="Phobius"/>
    </source>
</evidence>
<dbReference type="InterPro" id="IPR005828">
    <property type="entry name" value="MFS_sugar_transport-like"/>
</dbReference>
<dbReference type="PANTHER" id="PTHR24064">
    <property type="entry name" value="SOLUTE CARRIER FAMILY 22 MEMBER"/>
    <property type="match status" value="1"/>
</dbReference>
<dbReference type="CDD" id="cd17317">
    <property type="entry name" value="MFS_SLC22"/>
    <property type="match status" value="1"/>
</dbReference>
<dbReference type="InterPro" id="IPR036259">
    <property type="entry name" value="MFS_trans_sf"/>
</dbReference>
<organism evidence="7 8">
    <name type="scientific">Frankliniella fusca</name>
    <dbReference type="NCBI Taxonomy" id="407009"/>
    <lineage>
        <taxon>Eukaryota</taxon>
        <taxon>Metazoa</taxon>
        <taxon>Ecdysozoa</taxon>
        <taxon>Arthropoda</taxon>
        <taxon>Hexapoda</taxon>
        <taxon>Insecta</taxon>
        <taxon>Pterygota</taxon>
        <taxon>Neoptera</taxon>
        <taxon>Paraneoptera</taxon>
        <taxon>Thysanoptera</taxon>
        <taxon>Terebrantia</taxon>
        <taxon>Thripoidea</taxon>
        <taxon>Thripidae</taxon>
        <taxon>Frankliniella</taxon>
    </lineage>
</organism>
<feature type="transmembrane region" description="Helical" evidence="5">
    <location>
        <begin position="185"/>
        <end position="206"/>
    </location>
</feature>
<reference evidence="7" key="2">
    <citation type="journal article" date="2023" name="BMC Genomics">
        <title>Pest status, molecular evolution, and epigenetic factors derived from the genome assembly of Frankliniella fusca, a thysanopteran phytovirus vector.</title>
        <authorList>
            <person name="Catto M.A."/>
            <person name="Labadie P.E."/>
            <person name="Jacobson A.L."/>
            <person name="Kennedy G.G."/>
            <person name="Srinivasan R."/>
            <person name="Hunt B.G."/>
        </authorList>
    </citation>
    <scope>NUCLEOTIDE SEQUENCE</scope>
    <source>
        <strain evidence="7">PL_HMW_Pooled</strain>
    </source>
</reference>
<feature type="transmembrane region" description="Helical" evidence="5">
    <location>
        <begin position="333"/>
        <end position="350"/>
    </location>
</feature>
<evidence type="ECO:0000256" key="4">
    <source>
        <dbReference type="ARBA" id="ARBA00023136"/>
    </source>
</evidence>
<keyword evidence="3 5" id="KW-1133">Transmembrane helix</keyword>
<feature type="transmembrane region" description="Helical" evidence="5">
    <location>
        <begin position="245"/>
        <end position="265"/>
    </location>
</feature>